<comment type="caution">
    <text evidence="7">The sequence shown here is derived from an EMBL/GenBank/DDBJ whole genome shotgun (WGS) entry which is preliminary data.</text>
</comment>
<dbReference type="PANTHER" id="PTHR42711">
    <property type="entry name" value="ABC TRANSPORTER ATP-BINDING PROTEIN"/>
    <property type="match status" value="1"/>
</dbReference>
<dbReference type="PROSITE" id="PS50893">
    <property type="entry name" value="ABC_TRANSPORTER_2"/>
    <property type="match status" value="1"/>
</dbReference>
<comment type="subcellular location">
    <subcellularLocation>
        <location evidence="1">Cell membrane</location>
        <topology evidence="1">Peripheral membrane protein</topology>
    </subcellularLocation>
</comment>
<dbReference type="EMBL" id="BAABKG010000004">
    <property type="protein sequence ID" value="GAA5152473.1"/>
    <property type="molecule type" value="Genomic_DNA"/>
</dbReference>
<keyword evidence="5" id="KW-0046">Antibiotic resistance</keyword>
<dbReference type="RefSeq" id="WP_345460953.1">
    <property type="nucleotide sequence ID" value="NZ_BAABKG010000004.1"/>
</dbReference>
<keyword evidence="8" id="KW-1185">Reference proteome</keyword>
<feature type="domain" description="ABC transporter" evidence="6">
    <location>
        <begin position="8"/>
        <end position="247"/>
    </location>
</feature>
<keyword evidence="3" id="KW-0547">Nucleotide-binding</keyword>
<dbReference type="Gene3D" id="3.40.50.300">
    <property type="entry name" value="P-loop containing nucleotide triphosphate hydrolases"/>
    <property type="match status" value="1"/>
</dbReference>
<evidence type="ECO:0000256" key="4">
    <source>
        <dbReference type="ARBA" id="ARBA00022840"/>
    </source>
</evidence>
<protein>
    <submittedName>
        <fullName evidence="7">ATP-binding cassette domain-containing protein</fullName>
    </submittedName>
</protein>
<accession>A0ABP9PV18</accession>
<dbReference type="InterPro" id="IPR003593">
    <property type="entry name" value="AAA+_ATPase"/>
</dbReference>
<organism evidence="7 8">
    <name type="scientific">Nocardioides marinquilinus</name>
    <dbReference type="NCBI Taxonomy" id="1210400"/>
    <lineage>
        <taxon>Bacteria</taxon>
        <taxon>Bacillati</taxon>
        <taxon>Actinomycetota</taxon>
        <taxon>Actinomycetes</taxon>
        <taxon>Propionibacteriales</taxon>
        <taxon>Nocardioidaceae</taxon>
        <taxon>Nocardioides</taxon>
    </lineage>
</organism>
<dbReference type="SUPFAM" id="SSF52540">
    <property type="entry name" value="P-loop containing nucleoside triphosphate hydrolases"/>
    <property type="match status" value="1"/>
</dbReference>
<keyword evidence="2" id="KW-0813">Transport</keyword>
<evidence type="ECO:0000256" key="2">
    <source>
        <dbReference type="ARBA" id="ARBA00022448"/>
    </source>
</evidence>
<evidence type="ECO:0000259" key="6">
    <source>
        <dbReference type="PROSITE" id="PS50893"/>
    </source>
</evidence>
<dbReference type="PROSITE" id="PS00211">
    <property type="entry name" value="ABC_TRANSPORTER_1"/>
    <property type="match status" value="1"/>
</dbReference>
<evidence type="ECO:0000313" key="8">
    <source>
        <dbReference type="Proteomes" id="UP001500221"/>
    </source>
</evidence>
<evidence type="ECO:0000256" key="5">
    <source>
        <dbReference type="ARBA" id="ARBA00023251"/>
    </source>
</evidence>
<dbReference type="PANTHER" id="PTHR42711:SF19">
    <property type="entry name" value="DOXORUBICIN RESISTANCE ATP-BINDING PROTEIN DRRA"/>
    <property type="match status" value="1"/>
</dbReference>
<evidence type="ECO:0000313" key="7">
    <source>
        <dbReference type="EMBL" id="GAA5152473.1"/>
    </source>
</evidence>
<gene>
    <name evidence="7" type="ORF">GCM10023340_32850</name>
</gene>
<dbReference type="Pfam" id="PF00005">
    <property type="entry name" value="ABC_tran"/>
    <property type="match status" value="1"/>
</dbReference>
<dbReference type="InterPro" id="IPR050763">
    <property type="entry name" value="ABC_transporter_ATP-binding"/>
</dbReference>
<dbReference type="Proteomes" id="UP001500221">
    <property type="component" value="Unassembled WGS sequence"/>
</dbReference>
<evidence type="ECO:0000256" key="3">
    <source>
        <dbReference type="ARBA" id="ARBA00022741"/>
    </source>
</evidence>
<dbReference type="InterPro" id="IPR027417">
    <property type="entry name" value="P-loop_NTPase"/>
</dbReference>
<evidence type="ECO:0000256" key="1">
    <source>
        <dbReference type="ARBA" id="ARBA00004202"/>
    </source>
</evidence>
<dbReference type="SMART" id="SM00382">
    <property type="entry name" value="AAA"/>
    <property type="match status" value="1"/>
</dbReference>
<sequence length="345" mass="36812">MTSTKPMIETRGLAHTFTVGRGRARREVPAVVGVDLVVRPGEIVGLLGPNGAGKTTTMRMLTTTLRPTGGSASVAGHDVVREPGAVRRRIGYVSQSGGVSGLARAGHEVIDRGLLYGGRTRDVEPRARALMAELDIEGLWERTPREMSGGQRRRLDLAMGLIHQPDLVLLDEPTSGLDPQSRANLWAHVRRLRAERGTTVLLTTHYLDEADALSDRIVVVDAGRVIAADTPDALKAAVSGDLVDLGVLDPRDADRAASVLAAAGDAPGAVEVDGARVRRRLRHAATEVPALTRALQDRGILLASLEVRRPTLEDVFLDLTGRSLRDDGVEPDALTVEPELVGVPA</sequence>
<dbReference type="GO" id="GO:0005524">
    <property type="term" value="F:ATP binding"/>
    <property type="evidence" value="ECO:0007669"/>
    <property type="project" value="UniProtKB-KW"/>
</dbReference>
<reference evidence="8" key="1">
    <citation type="journal article" date="2019" name="Int. J. Syst. Evol. Microbiol.">
        <title>The Global Catalogue of Microorganisms (GCM) 10K type strain sequencing project: providing services to taxonomists for standard genome sequencing and annotation.</title>
        <authorList>
            <consortium name="The Broad Institute Genomics Platform"/>
            <consortium name="The Broad Institute Genome Sequencing Center for Infectious Disease"/>
            <person name="Wu L."/>
            <person name="Ma J."/>
        </authorList>
    </citation>
    <scope>NUCLEOTIDE SEQUENCE [LARGE SCALE GENOMIC DNA]</scope>
    <source>
        <strain evidence="8">JCM 18459</strain>
    </source>
</reference>
<proteinExistence type="predicted"/>
<name>A0ABP9PV18_9ACTN</name>
<keyword evidence="4 7" id="KW-0067">ATP-binding</keyword>
<dbReference type="InterPro" id="IPR003439">
    <property type="entry name" value="ABC_transporter-like_ATP-bd"/>
</dbReference>
<dbReference type="InterPro" id="IPR017871">
    <property type="entry name" value="ABC_transporter-like_CS"/>
</dbReference>